<dbReference type="AlphaFoldDB" id="A0AAW1I906"/>
<gene>
    <name evidence="2" type="ORF">QE152_g37863</name>
</gene>
<feature type="region of interest" description="Disordered" evidence="1">
    <location>
        <begin position="43"/>
        <end position="92"/>
    </location>
</feature>
<evidence type="ECO:0000256" key="1">
    <source>
        <dbReference type="SAM" id="MobiDB-lite"/>
    </source>
</evidence>
<protein>
    <submittedName>
        <fullName evidence="2">Uncharacterized protein</fullName>
    </submittedName>
</protein>
<name>A0AAW1I906_POPJA</name>
<evidence type="ECO:0000313" key="2">
    <source>
        <dbReference type="EMBL" id="KAK9685675.1"/>
    </source>
</evidence>
<keyword evidence="3" id="KW-1185">Reference proteome</keyword>
<proteinExistence type="predicted"/>
<dbReference type="EMBL" id="JASPKY010000759">
    <property type="protein sequence ID" value="KAK9685675.1"/>
    <property type="molecule type" value="Genomic_DNA"/>
</dbReference>
<sequence>MKEINLKNSKQQQQGNLQIRNPISQQGLRTAQLVKTLLLTVRQGKPSDKESYKPARAKNGSVSQDTATHRETAPQGTKENCKTIDPPDPDVF</sequence>
<feature type="region of interest" description="Disordered" evidence="1">
    <location>
        <begin position="1"/>
        <end position="21"/>
    </location>
</feature>
<dbReference type="Proteomes" id="UP001458880">
    <property type="component" value="Unassembled WGS sequence"/>
</dbReference>
<accession>A0AAW1I906</accession>
<organism evidence="2 3">
    <name type="scientific">Popillia japonica</name>
    <name type="common">Japanese beetle</name>
    <dbReference type="NCBI Taxonomy" id="7064"/>
    <lineage>
        <taxon>Eukaryota</taxon>
        <taxon>Metazoa</taxon>
        <taxon>Ecdysozoa</taxon>
        <taxon>Arthropoda</taxon>
        <taxon>Hexapoda</taxon>
        <taxon>Insecta</taxon>
        <taxon>Pterygota</taxon>
        <taxon>Neoptera</taxon>
        <taxon>Endopterygota</taxon>
        <taxon>Coleoptera</taxon>
        <taxon>Polyphaga</taxon>
        <taxon>Scarabaeiformia</taxon>
        <taxon>Scarabaeidae</taxon>
        <taxon>Rutelinae</taxon>
        <taxon>Popillia</taxon>
    </lineage>
</organism>
<reference evidence="2 3" key="1">
    <citation type="journal article" date="2024" name="BMC Genomics">
        <title>De novo assembly and annotation of Popillia japonica's genome with initial clues to its potential as an invasive pest.</title>
        <authorList>
            <person name="Cucini C."/>
            <person name="Boschi S."/>
            <person name="Funari R."/>
            <person name="Cardaioli E."/>
            <person name="Iannotti N."/>
            <person name="Marturano G."/>
            <person name="Paoli F."/>
            <person name="Bruttini M."/>
            <person name="Carapelli A."/>
            <person name="Frati F."/>
            <person name="Nardi F."/>
        </authorList>
    </citation>
    <scope>NUCLEOTIDE SEQUENCE [LARGE SCALE GENOMIC DNA]</scope>
    <source>
        <strain evidence="2">DMR45628</strain>
    </source>
</reference>
<comment type="caution">
    <text evidence="2">The sequence shown here is derived from an EMBL/GenBank/DDBJ whole genome shotgun (WGS) entry which is preliminary data.</text>
</comment>
<evidence type="ECO:0000313" key="3">
    <source>
        <dbReference type="Proteomes" id="UP001458880"/>
    </source>
</evidence>